<keyword evidence="2 3" id="KW-0067">ATP-binding</keyword>
<evidence type="ECO:0000256" key="2">
    <source>
        <dbReference type="ARBA" id="ARBA00022840"/>
    </source>
</evidence>
<comment type="caution">
    <text evidence="8">The sequence shown here is derived from an EMBL/GenBank/DDBJ whole genome shotgun (WGS) entry which is preliminary data.</text>
</comment>
<feature type="domain" description="Cyclic nucleotide-binding" evidence="7">
    <location>
        <begin position="513"/>
        <end position="655"/>
    </location>
</feature>
<dbReference type="InterPro" id="IPR000719">
    <property type="entry name" value="Prot_kinase_dom"/>
</dbReference>
<feature type="domain" description="Protein kinase" evidence="6">
    <location>
        <begin position="58"/>
        <end position="319"/>
    </location>
</feature>
<evidence type="ECO:0000256" key="1">
    <source>
        <dbReference type="ARBA" id="ARBA00022741"/>
    </source>
</evidence>
<keyword evidence="1 3" id="KW-0547">Nucleotide-binding</keyword>
<dbReference type="PROSITE" id="PS50011">
    <property type="entry name" value="PROTEIN_KINASE_DOM"/>
    <property type="match status" value="1"/>
</dbReference>
<dbReference type="GO" id="GO:0005524">
    <property type="term" value="F:ATP binding"/>
    <property type="evidence" value="ECO:0007669"/>
    <property type="project" value="UniProtKB-UniRule"/>
</dbReference>
<evidence type="ECO:0000313" key="9">
    <source>
        <dbReference type="Proteomes" id="UP001190700"/>
    </source>
</evidence>
<dbReference type="GO" id="GO:0005737">
    <property type="term" value="C:cytoplasm"/>
    <property type="evidence" value="ECO:0007669"/>
    <property type="project" value="TreeGrafter"/>
</dbReference>
<feature type="binding site" evidence="3">
    <location>
        <position position="92"/>
    </location>
    <ligand>
        <name>ATP</name>
        <dbReference type="ChEBI" id="CHEBI:30616"/>
    </ligand>
</feature>
<dbReference type="AlphaFoldDB" id="A0AAE0BXL7"/>
<sequence length="677" mass="74373">MGCAPSKSADGEIARTPPPPAKPDAYDSFEEEDDLDDSELKGTVMKDGKEFCSDRGQYLVIKEVGRGAFGIAKLCLDVFNENRPCVVKSVAKTTKSLTGKEETGKRELAIMKKLSHANVIKLYDVIDEETSDKLQLVMEYASGGVVAKMSEPLSEEECWRGWRDMLTGIDYLHKQRCAHRDLKAENVLKDEQGRAKLADFGSASIFEPQASDQVGGSVGTPAFSSPEIAAGGKYSAFAADMWALGVTLYQMVYGTIPYTEPDKYKLYKQIADSDDVIKFPEKVGDEAVTKSLSDLLQGLLNKNLEKRIGLKEAMSHPWTTRNAIAPLESEDVATVEVSKEEIENAVHHSGGGATGGGGDSLFLSGDFPIRKFKKGDVICRQGDPAIEAYFIAQGSISTHMKVTLETGDGAGTVESSERQVSLWHTGTFVGEMEMLLGQGNNRTASCRAASEDVEVVVINKQAFFDILKGQPEVTEKLREASRRKRDLRKELGEKLKAVLEVEMKMTETLMTPELQGKMRTIKLKAGEFLFRQGEEPIEAFYIREGTVDVVLTVDLAALAEKADPAEAAEAEDEAEESEDEDPDGEVTVIHKVVDVKKEGTFTGELAIIQEDKIRKVSGKCRTDVEVITLPKEMLLKMVIDDPKLRSKLTSEALSAKTLNRKKSGMKKKLARLSQVNM</sequence>
<dbReference type="GO" id="GO:0035556">
    <property type="term" value="P:intracellular signal transduction"/>
    <property type="evidence" value="ECO:0007669"/>
    <property type="project" value="TreeGrafter"/>
</dbReference>
<dbReference type="PANTHER" id="PTHR24346">
    <property type="entry name" value="MAP/MICROTUBULE AFFINITY-REGULATING KINASE"/>
    <property type="match status" value="1"/>
</dbReference>
<dbReference type="Pfam" id="PF00069">
    <property type="entry name" value="Pkinase"/>
    <property type="match status" value="1"/>
</dbReference>
<gene>
    <name evidence="8" type="ORF">CYMTET_45747</name>
</gene>
<keyword evidence="9" id="KW-1185">Reference proteome</keyword>
<evidence type="ECO:0008006" key="10">
    <source>
        <dbReference type="Google" id="ProtNLM"/>
    </source>
</evidence>
<dbReference type="Proteomes" id="UP001190700">
    <property type="component" value="Unassembled WGS sequence"/>
</dbReference>
<dbReference type="Gene3D" id="1.10.510.10">
    <property type="entry name" value="Transferase(Phosphotransferase) domain 1"/>
    <property type="match status" value="1"/>
</dbReference>
<dbReference type="CDD" id="cd00038">
    <property type="entry name" value="CAP_ED"/>
    <property type="match status" value="2"/>
</dbReference>
<dbReference type="Pfam" id="PF00027">
    <property type="entry name" value="cNMP_binding"/>
    <property type="match status" value="1"/>
</dbReference>
<feature type="region of interest" description="Disordered" evidence="5">
    <location>
        <begin position="1"/>
        <end position="37"/>
    </location>
</feature>
<feature type="compositionally biased region" description="Acidic residues" evidence="5">
    <location>
        <begin position="566"/>
        <end position="584"/>
    </location>
</feature>
<protein>
    <recommendedName>
        <fullName evidence="10">cGMP-dependent protein kinase</fullName>
    </recommendedName>
</protein>
<dbReference type="SMART" id="SM00100">
    <property type="entry name" value="cNMP"/>
    <property type="match status" value="2"/>
</dbReference>
<dbReference type="InterPro" id="IPR000595">
    <property type="entry name" value="cNMP-bd_dom"/>
</dbReference>
<proteinExistence type="predicted"/>
<evidence type="ECO:0000256" key="4">
    <source>
        <dbReference type="SAM" id="Coils"/>
    </source>
</evidence>
<dbReference type="EMBL" id="LGRX02031598">
    <property type="protein sequence ID" value="KAK3244648.1"/>
    <property type="molecule type" value="Genomic_DNA"/>
</dbReference>
<dbReference type="InterPro" id="IPR017441">
    <property type="entry name" value="Protein_kinase_ATP_BS"/>
</dbReference>
<dbReference type="SMART" id="SM00220">
    <property type="entry name" value="S_TKc"/>
    <property type="match status" value="1"/>
</dbReference>
<accession>A0AAE0BXL7</accession>
<dbReference type="SUPFAM" id="SSF56112">
    <property type="entry name" value="Protein kinase-like (PK-like)"/>
    <property type="match status" value="1"/>
</dbReference>
<evidence type="ECO:0000256" key="3">
    <source>
        <dbReference type="PROSITE-ProRule" id="PRU10141"/>
    </source>
</evidence>
<dbReference type="PROSITE" id="PS50042">
    <property type="entry name" value="CNMP_BINDING_3"/>
    <property type="match status" value="2"/>
</dbReference>
<name>A0AAE0BXL7_9CHLO</name>
<dbReference type="SUPFAM" id="SSF51206">
    <property type="entry name" value="cAMP-binding domain-like"/>
    <property type="match status" value="2"/>
</dbReference>
<feature type="region of interest" description="Disordered" evidence="5">
    <location>
        <begin position="562"/>
        <end position="585"/>
    </location>
</feature>
<dbReference type="Gene3D" id="2.60.120.10">
    <property type="entry name" value="Jelly Rolls"/>
    <property type="match status" value="2"/>
</dbReference>
<dbReference type="CDD" id="cd14008">
    <property type="entry name" value="STKc_LKB1_CaMKK"/>
    <property type="match status" value="1"/>
</dbReference>
<evidence type="ECO:0000313" key="8">
    <source>
        <dbReference type="EMBL" id="KAK3244648.1"/>
    </source>
</evidence>
<organism evidence="8 9">
    <name type="scientific">Cymbomonas tetramitiformis</name>
    <dbReference type="NCBI Taxonomy" id="36881"/>
    <lineage>
        <taxon>Eukaryota</taxon>
        <taxon>Viridiplantae</taxon>
        <taxon>Chlorophyta</taxon>
        <taxon>Pyramimonadophyceae</taxon>
        <taxon>Pyramimonadales</taxon>
        <taxon>Pyramimonadaceae</taxon>
        <taxon>Cymbomonas</taxon>
    </lineage>
</organism>
<dbReference type="InterPro" id="IPR018490">
    <property type="entry name" value="cNMP-bd_dom_sf"/>
</dbReference>
<feature type="domain" description="Cyclic nucleotide-binding" evidence="7">
    <location>
        <begin position="370"/>
        <end position="484"/>
    </location>
</feature>
<evidence type="ECO:0000259" key="6">
    <source>
        <dbReference type="PROSITE" id="PS50011"/>
    </source>
</evidence>
<dbReference type="PANTHER" id="PTHR24346:SF77">
    <property type="entry name" value="SERINE THREONINE PROTEIN KINASE"/>
    <property type="match status" value="1"/>
</dbReference>
<dbReference type="PROSITE" id="PS00107">
    <property type="entry name" value="PROTEIN_KINASE_ATP"/>
    <property type="match status" value="1"/>
</dbReference>
<evidence type="ECO:0000256" key="5">
    <source>
        <dbReference type="SAM" id="MobiDB-lite"/>
    </source>
</evidence>
<keyword evidence="4" id="KW-0175">Coiled coil</keyword>
<dbReference type="FunFam" id="1.10.510.10:FF:000571">
    <property type="entry name" value="Maternal embryonic leucine zipper kinase"/>
    <property type="match status" value="1"/>
</dbReference>
<feature type="coiled-coil region" evidence="4">
    <location>
        <begin position="470"/>
        <end position="497"/>
    </location>
</feature>
<dbReference type="InterPro" id="IPR014710">
    <property type="entry name" value="RmlC-like_jellyroll"/>
</dbReference>
<dbReference type="GO" id="GO:0004674">
    <property type="term" value="F:protein serine/threonine kinase activity"/>
    <property type="evidence" value="ECO:0007669"/>
    <property type="project" value="TreeGrafter"/>
</dbReference>
<dbReference type="InterPro" id="IPR011009">
    <property type="entry name" value="Kinase-like_dom_sf"/>
</dbReference>
<feature type="compositionally biased region" description="Acidic residues" evidence="5">
    <location>
        <begin position="27"/>
        <end position="37"/>
    </location>
</feature>
<reference evidence="8 9" key="1">
    <citation type="journal article" date="2015" name="Genome Biol. Evol.">
        <title>Comparative Genomics of a Bacterivorous Green Alga Reveals Evolutionary Causalities and Consequences of Phago-Mixotrophic Mode of Nutrition.</title>
        <authorList>
            <person name="Burns J.A."/>
            <person name="Paasch A."/>
            <person name="Narechania A."/>
            <person name="Kim E."/>
        </authorList>
    </citation>
    <scope>NUCLEOTIDE SEQUENCE [LARGE SCALE GENOMIC DNA]</scope>
    <source>
        <strain evidence="8 9">PLY_AMNH</strain>
    </source>
</reference>
<evidence type="ECO:0000259" key="7">
    <source>
        <dbReference type="PROSITE" id="PS50042"/>
    </source>
</evidence>